<dbReference type="OrthoDB" id="215300at2"/>
<sequence>MHLNSGVDLVEEFRLRRWARENYVASEGRSAGWHPVILEEMERRDAEFALLEGPSIGEVRFFPNRRVDKVYGPHEIRPFFEAGSVVTREMHYT</sequence>
<proteinExistence type="predicted"/>
<dbReference type="InParanoid" id="A0A517SEG5"/>
<reference evidence="1 2" key="1">
    <citation type="submission" date="2019-02" db="EMBL/GenBank/DDBJ databases">
        <title>Deep-cultivation of Planctomycetes and their phenomic and genomic characterization uncovers novel biology.</title>
        <authorList>
            <person name="Wiegand S."/>
            <person name="Jogler M."/>
            <person name="Boedeker C."/>
            <person name="Pinto D."/>
            <person name="Vollmers J."/>
            <person name="Rivas-Marin E."/>
            <person name="Kohn T."/>
            <person name="Peeters S.H."/>
            <person name="Heuer A."/>
            <person name="Rast P."/>
            <person name="Oberbeckmann S."/>
            <person name="Bunk B."/>
            <person name="Jeske O."/>
            <person name="Meyerdierks A."/>
            <person name="Storesund J.E."/>
            <person name="Kallscheuer N."/>
            <person name="Luecker S."/>
            <person name="Lage O.M."/>
            <person name="Pohl T."/>
            <person name="Merkel B.J."/>
            <person name="Hornburger P."/>
            <person name="Mueller R.-W."/>
            <person name="Bruemmer F."/>
            <person name="Labrenz M."/>
            <person name="Spormann A.M."/>
            <person name="Op den Camp H."/>
            <person name="Overmann J."/>
            <person name="Amann R."/>
            <person name="Jetten M.S.M."/>
            <person name="Mascher T."/>
            <person name="Medema M.H."/>
            <person name="Devos D.P."/>
            <person name="Kaster A.-K."/>
            <person name="Ovreas L."/>
            <person name="Rohde M."/>
            <person name="Galperin M.Y."/>
            <person name="Jogler C."/>
        </authorList>
    </citation>
    <scope>NUCLEOTIDE SEQUENCE [LARGE SCALE GENOMIC DNA]</scope>
    <source>
        <strain evidence="1 2">Pan44</strain>
    </source>
</reference>
<name>A0A517SEG5_9PLAN</name>
<dbReference type="Proteomes" id="UP000315700">
    <property type="component" value="Chromosome"/>
</dbReference>
<dbReference type="AlphaFoldDB" id="A0A517SEG5"/>
<dbReference type="KEGG" id="ccos:Pan44_25530"/>
<organism evidence="1 2">
    <name type="scientific">Caulifigura coniformis</name>
    <dbReference type="NCBI Taxonomy" id="2527983"/>
    <lineage>
        <taxon>Bacteria</taxon>
        <taxon>Pseudomonadati</taxon>
        <taxon>Planctomycetota</taxon>
        <taxon>Planctomycetia</taxon>
        <taxon>Planctomycetales</taxon>
        <taxon>Planctomycetaceae</taxon>
        <taxon>Caulifigura</taxon>
    </lineage>
</organism>
<keyword evidence="2" id="KW-1185">Reference proteome</keyword>
<evidence type="ECO:0000313" key="1">
    <source>
        <dbReference type="EMBL" id="QDT54520.1"/>
    </source>
</evidence>
<evidence type="ECO:0000313" key="2">
    <source>
        <dbReference type="Proteomes" id="UP000315700"/>
    </source>
</evidence>
<dbReference type="EMBL" id="CP036271">
    <property type="protein sequence ID" value="QDT54520.1"/>
    <property type="molecule type" value="Genomic_DNA"/>
</dbReference>
<protein>
    <submittedName>
        <fullName evidence="1">Uncharacterized protein</fullName>
    </submittedName>
</protein>
<gene>
    <name evidence="1" type="ORF">Pan44_25530</name>
</gene>
<accession>A0A517SEG5</accession>
<dbReference type="RefSeq" id="WP_145030370.1">
    <property type="nucleotide sequence ID" value="NZ_CP036271.1"/>
</dbReference>